<accession>D8L219</accession>
<name>D8L219_NOSBO</name>
<evidence type="ECO:0000256" key="6">
    <source>
        <dbReference type="SAM" id="MobiDB-lite"/>
    </source>
</evidence>
<proteinExistence type="evidence at transcript level"/>
<evidence type="ECO:0000256" key="2">
    <source>
        <dbReference type="ARBA" id="ARBA00022980"/>
    </source>
</evidence>
<keyword evidence="3 4" id="KW-0687">Ribonucleoprotein</keyword>
<dbReference type="FunFam" id="2.40.30.10:FF:000351">
    <property type="entry name" value="Ribosomal protein L3"/>
    <property type="match status" value="1"/>
</dbReference>
<evidence type="ECO:0000313" key="7">
    <source>
        <dbReference type="EMBL" id="ACU00734.1"/>
    </source>
</evidence>
<dbReference type="GO" id="GO:0003723">
    <property type="term" value="F:RNA binding"/>
    <property type="evidence" value="ECO:0007669"/>
    <property type="project" value="TreeGrafter"/>
</dbReference>
<reference evidence="7" key="1">
    <citation type="submission" date="2008-12" db="EMBL/GenBank/DDBJ databases">
        <title>Characterization of the genes encoding the histones of microsporidia Nosema bombycis.</title>
        <authorList>
            <person name="Yang L."/>
            <person name="Pan G.Q."/>
            <person name="Zhou Z.Y."/>
        </authorList>
    </citation>
    <scope>NUCLEOTIDE SEQUENCE</scope>
</reference>
<dbReference type="EMBL" id="HQ291421">
    <property type="protein sequence ID" value="ADZ95674.1"/>
    <property type="molecule type" value="mRNA"/>
</dbReference>
<protein>
    <submittedName>
        <fullName evidence="7">60S ribosomal protein L3</fullName>
    </submittedName>
</protein>
<dbReference type="SUPFAM" id="SSF50447">
    <property type="entry name" value="Translation proteins"/>
    <property type="match status" value="1"/>
</dbReference>
<dbReference type="GO" id="GO:0006412">
    <property type="term" value="P:translation"/>
    <property type="evidence" value="ECO:0007669"/>
    <property type="project" value="InterPro"/>
</dbReference>
<feature type="region of interest" description="Disordered" evidence="6">
    <location>
        <begin position="1"/>
        <end position="22"/>
    </location>
</feature>
<keyword evidence="5" id="KW-0175">Coiled coil</keyword>
<evidence type="ECO:0000256" key="5">
    <source>
        <dbReference type="SAM" id="Coils"/>
    </source>
</evidence>
<dbReference type="InterPro" id="IPR019926">
    <property type="entry name" value="Ribosomal_uL3_CS"/>
</dbReference>
<dbReference type="PANTHER" id="PTHR11363:SF5">
    <property type="entry name" value="LARGE RIBOSOMAL SUBUNIT PROTEIN UL3"/>
    <property type="match status" value="1"/>
</dbReference>
<dbReference type="InterPro" id="IPR045077">
    <property type="entry name" value="L3_arc_euk"/>
</dbReference>
<evidence type="ECO:0000313" key="8">
    <source>
        <dbReference type="EMBL" id="ADZ95674.1"/>
    </source>
</evidence>
<dbReference type="GO" id="GO:0003735">
    <property type="term" value="F:structural constituent of ribosome"/>
    <property type="evidence" value="ECO:0007669"/>
    <property type="project" value="InterPro"/>
</dbReference>
<evidence type="ECO:0000256" key="3">
    <source>
        <dbReference type="ARBA" id="ARBA00023274"/>
    </source>
</evidence>
<dbReference type="VEuPathDB" id="MicrosporidiaDB:NBO_11g0008"/>
<comment type="similarity">
    <text evidence="1 4">Belongs to the universal ribosomal protein uL3 family.</text>
</comment>
<dbReference type="InterPro" id="IPR009000">
    <property type="entry name" value="Transl_B-barrel_sf"/>
</dbReference>
<dbReference type="InterPro" id="IPR000597">
    <property type="entry name" value="Ribosomal_uL3"/>
</dbReference>
<dbReference type="Gene3D" id="2.40.30.10">
    <property type="entry name" value="Translation factors"/>
    <property type="match status" value="1"/>
</dbReference>
<evidence type="ECO:0000256" key="1">
    <source>
        <dbReference type="ARBA" id="ARBA00006540"/>
    </source>
</evidence>
<dbReference type="Pfam" id="PF00297">
    <property type="entry name" value="Ribosomal_L3"/>
    <property type="match status" value="1"/>
</dbReference>
<dbReference type="EMBL" id="FJ593482">
    <property type="protein sequence ID" value="ACU00734.1"/>
    <property type="molecule type" value="Genomic_DNA"/>
</dbReference>
<feature type="coiled-coil region" evidence="5">
    <location>
        <begin position="124"/>
        <end position="156"/>
    </location>
</feature>
<dbReference type="Gene3D" id="4.10.960.10">
    <property type="entry name" value="Ribosomal protein L3, domain 3"/>
    <property type="match status" value="1"/>
</dbReference>
<evidence type="ECO:0000256" key="4">
    <source>
        <dbReference type="RuleBase" id="RU003905"/>
    </source>
</evidence>
<dbReference type="PROSITE" id="PS00474">
    <property type="entry name" value="RIBOSOMAL_L3"/>
    <property type="match status" value="1"/>
</dbReference>
<dbReference type="Gene3D" id="3.30.1430.10">
    <property type="match status" value="1"/>
</dbReference>
<dbReference type="GO" id="GO:0022625">
    <property type="term" value="C:cytosolic large ribosomal subunit"/>
    <property type="evidence" value="ECO:0007669"/>
    <property type="project" value="TreeGrafter"/>
</dbReference>
<dbReference type="InterPro" id="IPR044892">
    <property type="entry name" value="Ribosomal_L3_dom_3_arc_sf"/>
</dbReference>
<keyword evidence="2 4" id="KW-0689">Ribosomal protein</keyword>
<organism evidence="7">
    <name type="scientific">Nosema bombycis</name>
    <name type="common">Microsporidian parasite</name>
    <name type="synonym">Pebrine of silkworm</name>
    <dbReference type="NCBI Taxonomy" id="27978"/>
    <lineage>
        <taxon>Eukaryota</taxon>
        <taxon>Fungi</taxon>
        <taxon>Fungi incertae sedis</taxon>
        <taxon>Microsporidia</taxon>
        <taxon>Nosematidae</taxon>
        <taxon>Nosema</taxon>
    </lineage>
</organism>
<dbReference type="PANTHER" id="PTHR11363">
    <property type="entry name" value="60S RIBOSOMAL PROTEIN L3-RELATED"/>
    <property type="match status" value="1"/>
</dbReference>
<dbReference type="AlphaFoldDB" id="D8L219"/>
<reference evidence="8" key="2">
    <citation type="submission" date="2010-09" db="EMBL/GenBank/DDBJ databases">
        <title>The organization of cytoplasmic ribosomal protein genes in microsporidian Nosema bombycis genome.</title>
        <authorList>
            <person name="Liu H."/>
            <person name="Pan G."/>
            <person name="Li T."/>
            <person name="Huang W."/>
            <person name="Zhou Z."/>
        </authorList>
    </citation>
    <scope>NUCLEOTIDE SEQUENCE</scope>
    <source>
        <strain evidence="8">CQ1</strain>
    </source>
</reference>
<dbReference type="OMA" id="QRTEYNK"/>
<sequence>MSCRKFNAPRHGSLAFGPRKRSKTIKPSIRAFPKDVQEEKIHLTAFIGYKAGMTHVVRSKIIQTKNKQLSKEIMDAVTLIETPPMVIYGVTGYEVTGKGLNRIATVLAPHIDESVRRREFGKRWEQLSANIKEYNKEKAEKDLEEIRKRASVIRILAHTQPTKIPALHLKKSHISEIQVNGGTINEKVDWALDKFEKEVTIDEVFEVNENLDTIGVTKGKGFQGVVKRFGVTIQPRKSRKGIRKVACIGAWHPSRVMTTVARAGQMGFHRRTETNKKVYMIGNGNELIKTEFDLTEKPITPLGGIPHYGSIKNDYIMVKGAVIGPRKRVVTLRKSLYKTKKASEELIIKFVDTSSKIGKGRFQTAEEKRAFYGIKKSEVADSAN</sequence>